<feature type="non-terminal residue" evidence="1">
    <location>
        <position position="66"/>
    </location>
</feature>
<organism evidence="1 2">
    <name type="scientific">Pontibacter rugosus</name>
    <dbReference type="NCBI Taxonomy" id="1745966"/>
    <lineage>
        <taxon>Bacteria</taxon>
        <taxon>Pseudomonadati</taxon>
        <taxon>Bacteroidota</taxon>
        <taxon>Cytophagia</taxon>
        <taxon>Cytophagales</taxon>
        <taxon>Hymenobacteraceae</taxon>
        <taxon>Pontibacter</taxon>
    </lineage>
</organism>
<evidence type="ECO:0000313" key="2">
    <source>
        <dbReference type="Proteomes" id="UP001597094"/>
    </source>
</evidence>
<evidence type="ECO:0000313" key="1">
    <source>
        <dbReference type="EMBL" id="MFD1188926.1"/>
    </source>
</evidence>
<accession>A0ABW3SXV0</accession>
<gene>
    <name evidence="1" type="ORF">ACFQ2O_22495</name>
</gene>
<dbReference type="EMBL" id="JBHTLD010000562">
    <property type="protein sequence ID" value="MFD1188926.1"/>
    <property type="molecule type" value="Genomic_DNA"/>
</dbReference>
<dbReference type="Proteomes" id="UP001597094">
    <property type="component" value="Unassembled WGS sequence"/>
</dbReference>
<name>A0ABW3SXV0_9BACT</name>
<reference evidence="2" key="1">
    <citation type="journal article" date="2019" name="Int. J. Syst. Evol. Microbiol.">
        <title>The Global Catalogue of Microorganisms (GCM) 10K type strain sequencing project: providing services to taxonomists for standard genome sequencing and annotation.</title>
        <authorList>
            <consortium name="The Broad Institute Genomics Platform"/>
            <consortium name="The Broad Institute Genome Sequencing Center for Infectious Disease"/>
            <person name="Wu L."/>
            <person name="Ma J."/>
        </authorList>
    </citation>
    <scope>NUCLEOTIDE SEQUENCE [LARGE SCALE GENOMIC DNA]</scope>
    <source>
        <strain evidence="2">JCM 31319</strain>
    </source>
</reference>
<protein>
    <submittedName>
        <fullName evidence="1">Uncharacterized protein</fullName>
    </submittedName>
</protein>
<proteinExistence type="predicted"/>
<sequence>MDYSGIVPNLRTSFGDPLVGEAILPFSASLMPPSPSNSAANKSAALSPDIYRALFEQSADGLLLYN</sequence>
<keyword evidence="2" id="KW-1185">Reference proteome</keyword>
<dbReference type="RefSeq" id="WP_377533281.1">
    <property type="nucleotide sequence ID" value="NZ_JBHTLD010000562.1"/>
</dbReference>
<comment type="caution">
    <text evidence="1">The sequence shown here is derived from an EMBL/GenBank/DDBJ whole genome shotgun (WGS) entry which is preliminary data.</text>
</comment>